<keyword evidence="1" id="KW-0472">Membrane</keyword>
<dbReference type="OrthoDB" id="254181at2157"/>
<evidence type="ECO:0000256" key="1">
    <source>
        <dbReference type="SAM" id="Phobius"/>
    </source>
</evidence>
<dbReference type="EMBL" id="WUUU01000062">
    <property type="protein sequence ID" value="MXR20774.1"/>
    <property type="molecule type" value="Genomic_DNA"/>
</dbReference>
<dbReference type="RefSeq" id="WP_159526294.1">
    <property type="nucleotide sequence ID" value="NZ_WUUU01000062.1"/>
</dbReference>
<dbReference type="AlphaFoldDB" id="A0A6B0SG88"/>
<keyword evidence="3" id="KW-1185">Reference proteome</keyword>
<name>A0A6B0SG88_9EURY</name>
<gene>
    <name evidence="2" type="ORF">GRX66_09225</name>
</gene>
<keyword evidence="1" id="KW-0812">Transmembrane</keyword>
<feature type="transmembrane region" description="Helical" evidence="1">
    <location>
        <begin position="42"/>
        <end position="59"/>
    </location>
</feature>
<evidence type="ECO:0000313" key="3">
    <source>
        <dbReference type="Proteomes" id="UP000471521"/>
    </source>
</evidence>
<proteinExistence type="predicted"/>
<reference evidence="2 3" key="1">
    <citation type="submission" date="2019-12" db="EMBL/GenBank/DDBJ databases">
        <title>Isolation and characterization of three novel carbon monoxide-oxidizing members of Halobacteria from salione crusts and soils.</title>
        <authorList>
            <person name="Myers M.R."/>
            <person name="King G.M."/>
        </authorList>
    </citation>
    <scope>NUCLEOTIDE SEQUENCE [LARGE SCALE GENOMIC DNA]</scope>
    <source>
        <strain evidence="2 3">PCN9</strain>
    </source>
</reference>
<accession>A0A6B0SG88</accession>
<dbReference type="Proteomes" id="UP000471521">
    <property type="component" value="Unassembled WGS sequence"/>
</dbReference>
<keyword evidence="1" id="KW-1133">Transmembrane helix</keyword>
<sequence>MPSDRAEFDRGTPRSVLRRGYWMQLWAALYALTTVYPNPGLTALVVVLVAVLAALIYATRPSEWRESL</sequence>
<evidence type="ECO:0000313" key="2">
    <source>
        <dbReference type="EMBL" id="MXR20774.1"/>
    </source>
</evidence>
<protein>
    <submittedName>
        <fullName evidence="2">Uncharacterized protein</fullName>
    </submittedName>
</protein>
<organism evidence="2 3">
    <name type="scientific">Halobacterium bonnevillei</name>
    <dbReference type="NCBI Taxonomy" id="2692200"/>
    <lineage>
        <taxon>Archaea</taxon>
        <taxon>Methanobacteriati</taxon>
        <taxon>Methanobacteriota</taxon>
        <taxon>Stenosarchaea group</taxon>
        <taxon>Halobacteria</taxon>
        <taxon>Halobacteriales</taxon>
        <taxon>Halobacteriaceae</taxon>
        <taxon>Halobacterium</taxon>
    </lineage>
</organism>
<comment type="caution">
    <text evidence="2">The sequence shown here is derived from an EMBL/GenBank/DDBJ whole genome shotgun (WGS) entry which is preliminary data.</text>
</comment>